<dbReference type="RefSeq" id="WP_340469433.1">
    <property type="nucleotide sequence ID" value="NZ_JBANBB010000001.1"/>
</dbReference>
<keyword evidence="2" id="KW-0812">Transmembrane</keyword>
<dbReference type="Proteomes" id="UP001373159">
    <property type="component" value="Unassembled WGS sequence"/>
</dbReference>
<evidence type="ECO:0000313" key="3">
    <source>
        <dbReference type="EMBL" id="MEK0306866.1"/>
    </source>
</evidence>
<comment type="caution">
    <text evidence="3">The sequence shown here is derived from an EMBL/GenBank/DDBJ whole genome shotgun (WGS) entry which is preliminary data.</text>
</comment>
<evidence type="ECO:0000256" key="2">
    <source>
        <dbReference type="SAM" id="Phobius"/>
    </source>
</evidence>
<feature type="region of interest" description="Disordered" evidence="1">
    <location>
        <begin position="1"/>
        <end position="39"/>
    </location>
</feature>
<evidence type="ECO:0000313" key="4">
    <source>
        <dbReference type="Proteomes" id="UP001373159"/>
    </source>
</evidence>
<feature type="transmembrane region" description="Helical" evidence="2">
    <location>
        <begin position="61"/>
        <end position="81"/>
    </location>
</feature>
<gene>
    <name evidence="3" type="ORF">V8P97_05240</name>
</gene>
<accession>A0ABU8ZNQ3</accession>
<protein>
    <recommendedName>
        <fullName evidence="5">Cell division protein FtsL</fullName>
    </recommendedName>
</protein>
<keyword evidence="2" id="KW-0472">Membrane</keyword>
<reference evidence="3 4" key="1">
    <citation type="submission" date="2024-02" db="EMBL/GenBank/DDBJ databases">
        <title>Bifidobacterium honeyensis sp. nov., isolated from the comb honey.</title>
        <authorList>
            <person name="Liu W."/>
            <person name="Li Y."/>
        </authorList>
    </citation>
    <scope>NUCLEOTIDE SEQUENCE [LARGE SCALE GENOMIC DNA]</scope>
    <source>
        <strain evidence="3 4">IMAU50988</strain>
    </source>
</reference>
<proteinExistence type="predicted"/>
<keyword evidence="2" id="KW-1133">Transmembrane helix</keyword>
<sequence length="155" mass="16779">MASPLRTARSGATPDRRRPDSRERPTRPQLTLVEGGRHPGNALAQGAGRVIAWTRTRSTPLIHVVVAIVFLSVCLIGSLLLRTEMVQNSFQATQVQTSISDLTQDVQDDQNALDQLRASLPDKAQEMGMVPQQGLTSIDLKGYQPPAQGDAKGGR</sequence>
<dbReference type="EMBL" id="JBANBB010000001">
    <property type="protein sequence ID" value="MEK0306866.1"/>
    <property type="molecule type" value="Genomic_DNA"/>
</dbReference>
<organism evidence="3 4">
    <name type="scientific">Bifidobacterium favimelis</name>
    <dbReference type="NCBI Taxonomy" id="3122979"/>
    <lineage>
        <taxon>Bacteria</taxon>
        <taxon>Bacillati</taxon>
        <taxon>Actinomycetota</taxon>
        <taxon>Actinomycetes</taxon>
        <taxon>Bifidobacteriales</taxon>
        <taxon>Bifidobacteriaceae</taxon>
        <taxon>Bifidobacterium</taxon>
    </lineage>
</organism>
<evidence type="ECO:0000256" key="1">
    <source>
        <dbReference type="SAM" id="MobiDB-lite"/>
    </source>
</evidence>
<keyword evidence="4" id="KW-1185">Reference proteome</keyword>
<evidence type="ECO:0008006" key="5">
    <source>
        <dbReference type="Google" id="ProtNLM"/>
    </source>
</evidence>
<feature type="compositionally biased region" description="Basic and acidic residues" evidence="1">
    <location>
        <begin position="14"/>
        <end position="26"/>
    </location>
</feature>
<name>A0ABU8ZNQ3_9BIFI</name>